<dbReference type="GO" id="GO:0006310">
    <property type="term" value="P:DNA recombination"/>
    <property type="evidence" value="ECO:0007669"/>
    <property type="project" value="UniProtKB-KW"/>
</dbReference>
<proteinExistence type="inferred from homology"/>
<dbReference type="InterPro" id="IPR050090">
    <property type="entry name" value="Tyrosine_recombinase_XerCD"/>
</dbReference>
<protein>
    <submittedName>
        <fullName evidence="7">Phage integrase</fullName>
    </submittedName>
</protein>
<gene>
    <name evidence="7" type="ORF">SAMEA2275694_01844</name>
</gene>
<dbReference type="InterPro" id="IPR044068">
    <property type="entry name" value="CB"/>
</dbReference>
<evidence type="ECO:0000256" key="3">
    <source>
        <dbReference type="ARBA" id="ARBA00023172"/>
    </source>
</evidence>
<reference evidence="7 8" key="1">
    <citation type="submission" date="2016-11" db="EMBL/GenBank/DDBJ databases">
        <authorList>
            <consortium name="Pathogen Informatics"/>
        </authorList>
    </citation>
    <scope>NUCLEOTIDE SEQUENCE [LARGE SCALE GENOMIC DNA]</scope>
    <source>
        <strain evidence="7 8">968</strain>
    </source>
</reference>
<dbReference type="Gene3D" id="1.10.150.130">
    <property type="match status" value="1"/>
</dbReference>
<organism evidence="7 8">
    <name type="scientific">Mycobacteroides abscessus subsp. bolletii</name>
    <dbReference type="NCBI Taxonomy" id="319705"/>
    <lineage>
        <taxon>Bacteria</taxon>
        <taxon>Bacillati</taxon>
        <taxon>Actinomycetota</taxon>
        <taxon>Actinomycetes</taxon>
        <taxon>Mycobacteriales</taxon>
        <taxon>Mycobacteriaceae</taxon>
        <taxon>Mycobacteroides</taxon>
        <taxon>Mycobacteroides abscessus</taxon>
    </lineage>
</organism>
<feature type="domain" description="Core-binding (CB)" evidence="6">
    <location>
        <begin position="77"/>
        <end position="162"/>
    </location>
</feature>
<name>A0A9Q7WIH8_9MYCO</name>
<dbReference type="GO" id="GO:0015074">
    <property type="term" value="P:DNA integration"/>
    <property type="evidence" value="ECO:0007669"/>
    <property type="project" value="InterPro"/>
</dbReference>
<dbReference type="Pfam" id="PF00589">
    <property type="entry name" value="Phage_integrase"/>
    <property type="match status" value="1"/>
</dbReference>
<dbReference type="InterPro" id="IPR002104">
    <property type="entry name" value="Integrase_catalytic"/>
</dbReference>
<keyword evidence="2 4" id="KW-0238">DNA-binding</keyword>
<dbReference type="GO" id="GO:0003677">
    <property type="term" value="F:DNA binding"/>
    <property type="evidence" value="ECO:0007669"/>
    <property type="project" value="UniProtKB-UniRule"/>
</dbReference>
<evidence type="ECO:0000313" key="7">
    <source>
        <dbReference type="EMBL" id="SHX20891.1"/>
    </source>
</evidence>
<comment type="similarity">
    <text evidence="1">Belongs to the 'phage' integrase family.</text>
</comment>
<dbReference type="PROSITE" id="PS51900">
    <property type="entry name" value="CB"/>
    <property type="match status" value="1"/>
</dbReference>
<dbReference type="AlphaFoldDB" id="A0A9Q7WIH8"/>
<keyword evidence="3" id="KW-0233">DNA recombination</keyword>
<dbReference type="RefSeq" id="WP_234801093.1">
    <property type="nucleotide sequence ID" value="NZ_FSCP01000003.1"/>
</dbReference>
<evidence type="ECO:0000259" key="6">
    <source>
        <dbReference type="PROSITE" id="PS51900"/>
    </source>
</evidence>
<evidence type="ECO:0000256" key="2">
    <source>
        <dbReference type="ARBA" id="ARBA00023125"/>
    </source>
</evidence>
<feature type="domain" description="Tyr recombinase" evidence="5">
    <location>
        <begin position="185"/>
        <end position="349"/>
    </location>
</feature>
<sequence>MAGRPSLRIGEHGKITRTLIANGSWLARCRYRDRDGVTRIVQRVGPPDDYDQYGKLAVDALKEALSARRRPTGPDAIGLDTLVSALLDEHLARLAEDGRAARTLDTYTAATSKLKKFIGGVRVGEATPARVDAALRSMRAAHGATTSRQSKTVLRGALQLAVMANVLGGNPVRDVATIKSKTRPKGAIALTAEQLRILLTRLRESEECRRLDLVDPITLLAATGLRESELLGLLWTDFDADAGTLSVTGKVFRAKGQGLQRQDTAKSAAGLPTLPLPSFAIDVLKARRQAPFLGEQKMIFCSTAGTLRDPNNFNKQWRQVRGSLGAADVTTHSFRKSLATLIDDEGLSA</sequence>
<evidence type="ECO:0000259" key="5">
    <source>
        <dbReference type="PROSITE" id="PS51898"/>
    </source>
</evidence>
<dbReference type="PROSITE" id="PS51898">
    <property type="entry name" value="TYR_RECOMBINASE"/>
    <property type="match status" value="1"/>
</dbReference>
<dbReference type="PANTHER" id="PTHR30349:SF41">
    <property type="entry name" value="INTEGRASE_RECOMBINASE PROTEIN MJ0367-RELATED"/>
    <property type="match status" value="1"/>
</dbReference>
<comment type="caution">
    <text evidence="7">The sequence shown here is derived from an EMBL/GenBank/DDBJ whole genome shotgun (WGS) entry which is preliminary data.</text>
</comment>
<dbReference type="Gene3D" id="1.10.443.10">
    <property type="entry name" value="Intergrase catalytic core"/>
    <property type="match status" value="1"/>
</dbReference>
<evidence type="ECO:0000256" key="4">
    <source>
        <dbReference type="PROSITE-ProRule" id="PRU01248"/>
    </source>
</evidence>
<dbReference type="PANTHER" id="PTHR30349">
    <property type="entry name" value="PHAGE INTEGRASE-RELATED"/>
    <property type="match status" value="1"/>
</dbReference>
<accession>A0A9Q7WIH8</accession>
<dbReference type="InterPro" id="IPR010998">
    <property type="entry name" value="Integrase_recombinase_N"/>
</dbReference>
<dbReference type="InterPro" id="IPR011010">
    <property type="entry name" value="DNA_brk_join_enz"/>
</dbReference>
<dbReference type="SUPFAM" id="SSF56349">
    <property type="entry name" value="DNA breaking-rejoining enzymes"/>
    <property type="match status" value="1"/>
</dbReference>
<dbReference type="EMBL" id="FSFA01000002">
    <property type="protein sequence ID" value="SHX20891.1"/>
    <property type="molecule type" value="Genomic_DNA"/>
</dbReference>
<evidence type="ECO:0000256" key="1">
    <source>
        <dbReference type="ARBA" id="ARBA00008857"/>
    </source>
</evidence>
<dbReference type="InterPro" id="IPR013762">
    <property type="entry name" value="Integrase-like_cat_sf"/>
</dbReference>
<evidence type="ECO:0000313" key="8">
    <source>
        <dbReference type="Proteomes" id="UP000185183"/>
    </source>
</evidence>
<dbReference type="Proteomes" id="UP000185183">
    <property type="component" value="Unassembled WGS sequence"/>
</dbReference>